<evidence type="ECO:0000313" key="3">
    <source>
        <dbReference type="Proteomes" id="UP000717634"/>
    </source>
</evidence>
<feature type="coiled-coil region" evidence="1">
    <location>
        <begin position="72"/>
        <end position="106"/>
    </location>
</feature>
<comment type="caution">
    <text evidence="2">The sequence shown here is derived from an EMBL/GenBank/DDBJ whole genome shotgun (WGS) entry which is preliminary data.</text>
</comment>
<sequence>MPYLNDTRRTITLNFQPAEYAAVAEQALAAGYPTPGAYAKALVLDPPALTSLVAASDPAVPAKAVAKDAAKLAAAEARAKKWEVRAKQAEQALATTQQALAAAEYAVAHPPEQFTEAHRQAFELLRR</sequence>
<accession>A0ABX1HNS4</accession>
<evidence type="ECO:0000313" key="2">
    <source>
        <dbReference type="EMBL" id="NKI91876.1"/>
    </source>
</evidence>
<keyword evidence="1" id="KW-0175">Coiled coil</keyword>
<dbReference type="EMBL" id="JAAVTK010000025">
    <property type="protein sequence ID" value="NKI91876.1"/>
    <property type="molecule type" value="Genomic_DNA"/>
</dbReference>
<evidence type="ECO:0008006" key="4">
    <source>
        <dbReference type="Google" id="ProtNLM"/>
    </source>
</evidence>
<reference evidence="2 3" key="1">
    <citation type="submission" date="2020-03" db="EMBL/GenBank/DDBJ databases">
        <title>Genomic Encyclopedia of Type Strains, Phase IV (KMG-V): Genome sequencing to study the core and pangenomes of soil and plant-associated prokaryotes.</title>
        <authorList>
            <person name="Whitman W."/>
        </authorList>
    </citation>
    <scope>NUCLEOTIDE SEQUENCE [LARGE SCALE GENOMIC DNA]</scope>
    <source>
        <strain evidence="2 3">1B</strain>
    </source>
</reference>
<organism evidence="2 3">
    <name type="scientific">Hymenobacter artigasi</name>
    <dbReference type="NCBI Taxonomy" id="2719616"/>
    <lineage>
        <taxon>Bacteria</taxon>
        <taxon>Pseudomonadati</taxon>
        <taxon>Bacteroidota</taxon>
        <taxon>Cytophagia</taxon>
        <taxon>Cytophagales</taxon>
        <taxon>Hymenobacteraceae</taxon>
        <taxon>Hymenobacter</taxon>
    </lineage>
</organism>
<protein>
    <recommendedName>
        <fullName evidence="4">PRTRC system protein E</fullName>
    </recommendedName>
</protein>
<gene>
    <name evidence="2" type="ORF">HBN54_004499</name>
</gene>
<dbReference type="RefSeq" id="WP_168675423.1">
    <property type="nucleotide sequence ID" value="NZ_JAAVTK010000025.1"/>
</dbReference>
<dbReference type="Proteomes" id="UP000717634">
    <property type="component" value="Unassembled WGS sequence"/>
</dbReference>
<name>A0ABX1HNS4_9BACT</name>
<evidence type="ECO:0000256" key="1">
    <source>
        <dbReference type="SAM" id="Coils"/>
    </source>
</evidence>
<proteinExistence type="predicted"/>
<keyword evidence="3" id="KW-1185">Reference proteome</keyword>